<dbReference type="GeneID" id="27898487"/>
<reference evidence="2 3" key="1">
    <citation type="journal article" date="2012" name="PLoS Pathog.">
        <title>Diverse lifestyles and strategies of plant pathogenesis encoded in the genomes of eighteen Dothideomycetes fungi.</title>
        <authorList>
            <person name="Ohm R.A."/>
            <person name="Feau N."/>
            <person name="Henrissat B."/>
            <person name="Schoch C.L."/>
            <person name="Horwitz B.A."/>
            <person name="Barry K.W."/>
            <person name="Condon B.J."/>
            <person name="Copeland A.C."/>
            <person name="Dhillon B."/>
            <person name="Glaser F."/>
            <person name="Hesse C.N."/>
            <person name="Kosti I."/>
            <person name="LaButti K."/>
            <person name="Lindquist E.A."/>
            <person name="Lucas S."/>
            <person name="Salamov A.A."/>
            <person name="Bradshaw R.E."/>
            <person name="Ciuffetti L."/>
            <person name="Hamelin R.C."/>
            <person name="Kema G.H.J."/>
            <person name="Lawrence C."/>
            <person name="Scott J.A."/>
            <person name="Spatafora J.W."/>
            <person name="Turgeon B.G."/>
            <person name="de Wit P.J.G.M."/>
            <person name="Zhong S."/>
            <person name="Goodwin S.B."/>
            <person name="Grigoriev I.V."/>
        </authorList>
    </citation>
    <scope>NUCLEOTIDE SEQUENCE [LARGE SCALE GENOMIC DNA]</scope>
    <source>
        <strain evidence="2 3">SO2202</strain>
    </source>
</reference>
<dbReference type="OrthoDB" id="3645776at2759"/>
<protein>
    <submittedName>
        <fullName evidence="2">Uncharacterized protein</fullName>
    </submittedName>
</protein>
<feature type="region of interest" description="Disordered" evidence="1">
    <location>
        <begin position="302"/>
        <end position="391"/>
    </location>
</feature>
<gene>
    <name evidence="2" type="ORF">SEPMUDRAFT_117590</name>
</gene>
<evidence type="ECO:0000313" key="3">
    <source>
        <dbReference type="Proteomes" id="UP000016931"/>
    </source>
</evidence>
<dbReference type="Proteomes" id="UP000016931">
    <property type="component" value="Unassembled WGS sequence"/>
</dbReference>
<sequence>MPFDNNTLQGLSAILGCDPIVILRIFQKSDNLLQAARKAVLRVIADTPPAPRSAAQSQTMRGLVTRYLRYFGDKDCVARDLKLFERQGILEPSPWYSRNSQERFDSHCGEPTIIIEGEPWPAWFTQEHFDWLQLMTGIHEGDFYIELKNDENICRAAIKAIMRELPPDVRAEFESDVTSQIGLAVNVPMERISVPTSKPLPPLPQAPRLSSNAAIPVPAVIQSASPGLRDEWTSASECIQFGNQWEQNILDEAEDEAQEPYRPLRVEYLPEMRDDNFTVRNPNAPQIKPFDFERRHLAQNRSFMADDDDDETLQEPPKTSSSRKTGGLSRQNAVRKVGYQPRGNNNSSSTRSRINNGPRRGKYRVVKAVSPRQKLPAWAWGPPQTLRSTRF</sequence>
<dbReference type="RefSeq" id="XP_016759728.1">
    <property type="nucleotide sequence ID" value="XM_016901350.1"/>
</dbReference>
<organism evidence="2 3">
    <name type="scientific">Sphaerulina musiva (strain SO2202)</name>
    <name type="common">Poplar stem canker fungus</name>
    <name type="synonym">Septoria musiva</name>
    <dbReference type="NCBI Taxonomy" id="692275"/>
    <lineage>
        <taxon>Eukaryota</taxon>
        <taxon>Fungi</taxon>
        <taxon>Dikarya</taxon>
        <taxon>Ascomycota</taxon>
        <taxon>Pezizomycotina</taxon>
        <taxon>Dothideomycetes</taxon>
        <taxon>Dothideomycetidae</taxon>
        <taxon>Mycosphaerellales</taxon>
        <taxon>Mycosphaerellaceae</taxon>
        <taxon>Sphaerulina</taxon>
    </lineage>
</organism>
<name>N1QET5_SPHMS</name>
<feature type="compositionally biased region" description="Polar residues" evidence="1">
    <location>
        <begin position="317"/>
        <end position="332"/>
    </location>
</feature>
<dbReference type="AlphaFoldDB" id="N1QET5"/>
<feature type="compositionally biased region" description="Low complexity" evidence="1">
    <location>
        <begin position="342"/>
        <end position="356"/>
    </location>
</feature>
<evidence type="ECO:0000313" key="2">
    <source>
        <dbReference type="EMBL" id="EMF11607.1"/>
    </source>
</evidence>
<evidence type="ECO:0000256" key="1">
    <source>
        <dbReference type="SAM" id="MobiDB-lite"/>
    </source>
</evidence>
<accession>N1QET5</accession>
<proteinExistence type="predicted"/>
<dbReference type="EMBL" id="KB456265">
    <property type="protein sequence ID" value="EMF11607.1"/>
    <property type="molecule type" value="Genomic_DNA"/>
</dbReference>
<dbReference type="HOGENOM" id="CLU_706304_0_0_1"/>
<keyword evidence="3" id="KW-1185">Reference proteome</keyword>